<dbReference type="GO" id="GO:0006813">
    <property type="term" value="P:potassium ion transport"/>
    <property type="evidence" value="ECO:0007669"/>
    <property type="project" value="InterPro"/>
</dbReference>
<dbReference type="SUPFAM" id="SSF51735">
    <property type="entry name" value="NAD(P)-binding Rossmann-fold domains"/>
    <property type="match status" value="1"/>
</dbReference>
<dbReference type="PANTHER" id="PTHR43833">
    <property type="entry name" value="POTASSIUM CHANNEL PROTEIN 2-RELATED-RELATED"/>
    <property type="match status" value="1"/>
</dbReference>
<dbReference type="InterPro" id="IPR003148">
    <property type="entry name" value="RCK_N"/>
</dbReference>
<dbReference type="InterPro" id="IPR006037">
    <property type="entry name" value="RCK_C"/>
</dbReference>
<dbReference type="AlphaFoldDB" id="A0A7S7AW33"/>
<dbReference type="RefSeq" id="WP_020966301.1">
    <property type="nucleotide sequence ID" value="NZ_CP061839.1"/>
</dbReference>
<evidence type="ECO:0000259" key="2">
    <source>
        <dbReference type="Pfam" id="PF02254"/>
    </source>
</evidence>
<name>A0A7S7AW33_9SPIR</name>
<evidence type="ECO:0000313" key="3">
    <source>
        <dbReference type="EMBL" id="QOW60274.1"/>
    </source>
</evidence>
<dbReference type="Gene3D" id="3.40.50.720">
    <property type="entry name" value="NAD(P)-binding Rossmann-like Domain"/>
    <property type="match status" value="1"/>
</dbReference>
<dbReference type="GO" id="GO:0008324">
    <property type="term" value="F:monoatomic cation transmembrane transporter activity"/>
    <property type="evidence" value="ECO:0007669"/>
    <property type="project" value="InterPro"/>
</dbReference>
<dbReference type="Gene3D" id="3.30.70.1450">
    <property type="entry name" value="Regulator of K+ conductance, C-terminal domain"/>
    <property type="match status" value="1"/>
</dbReference>
<dbReference type="SUPFAM" id="SSF116726">
    <property type="entry name" value="TrkA C-terminal domain-like"/>
    <property type="match status" value="1"/>
</dbReference>
<sequence length="237" mass="27240">MLQAVIIGLGTFGVRMIEELYETGSEIIIVDKNEEKIEKYKSKAKEAYITDVINDEALKKIVPLNIDIAILDFDDKLEPSIMTTHILHKMGIKNIIVESQSDSHGELLLLAGAAQVIYPEKEAAHHITPMLLSKKLFNYIQLSLDFALAEVEILNELENKKLKDSGFRHNYNLNVVAYRENQNDEFEFINGPDFTFNKNYTILVAGKNKDIEKYIEQSSRSEHNFKKSIISRFFKNR</sequence>
<evidence type="ECO:0000259" key="1">
    <source>
        <dbReference type="Pfam" id="PF02080"/>
    </source>
</evidence>
<feature type="domain" description="RCK C-terminal" evidence="1">
    <location>
        <begin position="149"/>
        <end position="215"/>
    </location>
</feature>
<feature type="domain" description="RCK N-terminal" evidence="2">
    <location>
        <begin position="5"/>
        <end position="119"/>
    </location>
</feature>
<protein>
    <submittedName>
        <fullName evidence="3">TrkA family potassium uptake protein</fullName>
    </submittedName>
</protein>
<proteinExistence type="predicted"/>
<evidence type="ECO:0000313" key="4">
    <source>
        <dbReference type="Proteomes" id="UP000593915"/>
    </source>
</evidence>
<dbReference type="Proteomes" id="UP000593915">
    <property type="component" value="Chromosome"/>
</dbReference>
<dbReference type="Pfam" id="PF02080">
    <property type="entry name" value="TrkA_C"/>
    <property type="match status" value="1"/>
</dbReference>
<gene>
    <name evidence="3" type="ORF">IFE08_10645</name>
</gene>
<dbReference type="PANTHER" id="PTHR43833:SF7">
    <property type="entry name" value="KTR SYSTEM POTASSIUM UPTAKE PROTEIN C"/>
    <property type="match status" value="1"/>
</dbReference>
<accession>A0A7S7AW33</accession>
<reference evidence="3 4" key="1">
    <citation type="submission" date="2020-09" db="EMBL/GenBank/DDBJ databases">
        <title>Characterization of Treponema spp. from bovine digital dermatitis in Korea.</title>
        <authorList>
            <person name="Espiritu H.M."/>
            <person name="Cho Y.I."/>
            <person name="Mamuad L."/>
        </authorList>
    </citation>
    <scope>NUCLEOTIDE SEQUENCE [LARGE SCALE GENOMIC DNA]</scope>
    <source>
        <strain evidence="3 4">KS1</strain>
    </source>
</reference>
<organism evidence="3 4">
    <name type="scientific">Treponema pedis</name>
    <dbReference type="NCBI Taxonomy" id="409322"/>
    <lineage>
        <taxon>Bacteria</taxon>
        <taxon>Pseudomonadati</taxon>
        <taxon>Spirochaetota</taxon>
        <taxon>Spirochaetia</taxon>
        <taxon>Spirochaetales</taxon>
        <taxon>Treponemataceae</taxon>
        <taxon>Treponema</taxon>
    </lineage>
</organism>
<dbReference type="EMBL" id="CP061839">
    <property type="protein sequence ID" value="QOW60274.1"/>
    <property type="molecule type" value="Genomic_DNA"/>
</dbReference>
<dbReference type="GeneID" id="301090962"/>
<dbReference type="InterPro" id="IPR036291">
    <property type="entry name" value="NAD(P)-bd_dom_sf"/>
</dbReference>
<dbReference type="InterPro" id="IPR050721">
    <property type="entry name" value="Trk_Ktr_HKT_K-transport"/>
</dbReference>
<dbReference type="InterPro" id="IPR036721">
    <property type="entry name" value="RCK_C_sf"/>
</dbReference>
<dbReference type="Pfam" id="PF02254">
    <property type="entry name" value="TrkA_N"/>
    <property type="match status" value="1"/>
</dbReference>